<keyword evidence="1" id="KW-1133">Transmembrane helix</keyword>
<keyword evidence="1" id="KW-0812">Transmembrane</keyword>
<keyword evidence="1" id="KW-0472">Membrane</keyword>
<accession>A0A210QYK3</accession>
<evidence type="ECO:0000256" key="1">
    <source>
        <dbReference type="SAM" id="Phobius"/>
    </source>
</evidence>
<gene>
    <name evidence="2" type="ORF">KP79_PYT08451</name>
</gene>
<sequence>MTKVPITTPVLAGVAGLLAILLMVSVIIIFKMRIKRTAPSGDENHQENTYDDLNTMALQPQNTYDDLRNASSSQGSK</sequence>
<comment type="caution">
    <text evidence="2">The sequence shown here is derived from an EMBL/GenBank/DDBJ whole genome shotgun (WGS) entry which is preliminary data.</text>
</comment>
<proteinExistence type="predicted"/>
<feature type="transmembrane region" description="Helical" evidence="1">
    <location>
        <begin position="6"/>
        <end position="30"/>
    </location>
</feature>
<name>A0A210QYK3_MIZYE</name>
<evidence type="ECO:0000313" key="2">
    <source>
        <dbReference type="EMBL" id="OWF53782.1"/>
    </source>
</evidence>
<organism evidence="2 3">
    <name type="scientific">Mizuhopecten yessoensis</name>
    <name type="common">Japanese scallop</name>
    <name type="synonym">Patinopecten yessoensis</name>
    <dbReference type="NCBI Taxonomy" id="6573"/>
    <lineage>
        <taxon>Eukaryota</taxon>
        <taxon>Metazoa</taxon>
        <taxon>Spiralia</taxon>
        <taxon>Lophotrochozoa</taxon>
        <taxon>Mollusca</taxon>
        <taxon>Bivalvia</taxon>
        <taxon>Autobranchia</taxon>
        <taxon>Pteriomorphia</taxon>
        <taxon>Pectinida</taxon>
        <taxon>Pectinoidea</taxon>
        <taxon>Pectinidae</taxon>
        <taxon>Mizuhopecten</taxon>
    </lineage>
</organism>
<dbReference type="Proteomes" id="UP000242188">
    <property type="component" value="Unassembled WGS sequence"/>
</dbReference>
<dbReference type="EMBL" id="NEDP02001215">
    <property type="protein sequence ID" value="OWF53782.1"/>
    <property type="molecule type" value="Genomic_DNA"/>
</dbReference>
<keyword evidence="3" id="KW-1185">Reference proteome</keyword>
<evidence type="ECO:0000313" key="3">
    <source>
        <dbReference type="Proteomes" id="UP000242188"/>
    </source>
</evidence>
<dbReference type="AlphaFoldDB" id="A0A210QYK3"/>
<protein>
    <submittedName>
        <fullName evidence="2">Uncharacterized protein</fullName>
    </submittedName>
</protein>
<reference evidence="2 3" key="1">
    <citation type="journal article" date="2017" name="Nat. Ecol. Evol.">
        <title>Scallop genome provides insights into evolution of bilaterian karyotype and development.</title>
        <authorList>
            <person name="Wang S."/>
            <person name="Zhang J."/>
            <person name="Jiao W."/>
            <person name="Li J."/>
            <person name="Xun X."/>
            <person name="Sun Y."/>
            <person name="Guo X."/>
            <person name="Huan P."/>
            <person name="Dong B."/>
            <person name="Zhang L."/>
            <person name="Hu X."/>
            <person name="Sun X."/>
            <person name="Wang J."/>
            <person name="Zhao C."/>
            <person name="Wang Y."/>
            <person name="Wang D."/>
            <person name="Huang X."/>
            <person name="Wang R."/>
            <person name="Lv J."/>
            <person name="Li Y."/>
            <person name="Zhang Z."/>
            <person name="Liu B."/>
            <person name="Lu W."/>
            <person name="Hui Y."/>
            <person name="Liang J."/>
            <person name="Zhou Z."/>
            <person name="Hou R."/>
            <person name="Li X."/>
            <person name="Liu Y."/>
            <person name="Li H."/>
            <person name="Ning X."/>
            <person name="Lin Y."/>
            <person name="Zhao L."/>
            <person name="Xing Q."/>
            <person name="Dou J."/>
            <person name="Li Y."/>
            <person name="Mao J."/>
            <person name="Guo H."/>
            <person name="Dou H."/>
            <person name="Li T."/>
            <person name="Mu C."/>
            <person name="Jiang W."/>
            <person name="Fu Q."/>
            <person name="Fu X."/>
            <person name="Miao Y."/>
            <person name="Liu J."/>
            <person name="Yu Q."/>
            <person name="Li R."/>
            <person name="Liao H."/>
            <person name="Li X."/>
            <person name="Kong Y."/>
            <person name="Jiang Z."/>
            <person name="Chourrout D."/>
            <person name="Li R."/>
            <person name="Bao Z."/>
        </authorList>
    </citation>
    <scope>NUCLEOTIDE SEQUENCE [LARGE SCALE GENOMIC DNA]</scope>
    <source>
        <strain evidence="2 3">PY_sf001</strain>
    </source>
</reference>